<keyword evidence="6" id="KW-0949">S-adenosyl-L-methionine</keyword>
<dbReference type="InterPro" id="IPR035996">
    <property type="entry name" value="4pyrrol_Methylase_sf"/>
</dbReference>
<evidence type="ECO:0000313" key="9">
    <source>
        <dbReference type="EMBL" id="MFC3164200.1"/>
    </source>
</evidence>
<keyword evidence="4 9" id="KW-0489">Methyltransferase</keyword>
<dbReference type="InterPro" id="IPR000878">
    <property type="entry name" value="4pyrrol_Mease"/>
</dbReference>
<dbReference type="EMBL" id="JBHRTG010000019">
    <property type="protein sequence ID" value="MFC3164200.1"/>
    <property type="molecule type" value="Genomic_DNA"/>
</dbReference>
<dbReference type="NCBIfam" id="TIGR01467">
    <property type="entry name" value="cobI_cbiL"/>
    <property type="match status" value="1"/>
</dbReference>
<dbReference type="InterPro" id="IPR014776">
    <property type="entry name" value="4pyrrole_Mease_sub2"/>
</dbReference>
<evidence type="ECO:0000256" key="2">
    <source>
        <dbReference type="ARBA" id="ARBA00005879"/>
    </source>
</evidence>
<dbReference type="InterPro" id="IPR006364">
    <property type="entry name" value="CobI/CbiL/CobIJ_dom"/>
</dbReference>
<reference evidence="10" key="1">
    <citation type="journal article" date="2019" name="Int. J. Syst. Evol. Microbiol.">
        <title>The Global Catalogue of Microorganisms (GCM) 10K type strain sequencing project: providing services to taxonomists for standard genome sequencing and annotation.</title>
        <authorList>
            <consortium name="The Broad Institute Genomics Platform"/>
            <consortium name="The Broad Institute Genome Sequencing Center for Infectious Disease"/>
            <person name="Wu L."/>
            <person name="Ma J."/>
        </authorList>
    </citation>
    <scope>NUCLEOTIDE SEQUENCE [LARGE SCALE GENOMIC DNA]</scope>
    <source>
        <strain evidence="10">KCTC 52231</strain>
    </source>
</reference>
<dbReference type="PROSITE" id="PS00839">
    <property type="entry name" value="SUMT_1"/>
    <property type="match status" value="1"/>
</dbReference>
<dbReference type="PANTHER" id="PTHR43467">
    <property type="entry name" value="COBALT-PRECORRIN-2 C(20)-METHYLTRANSFERASE"/>
    <property type="match status" value="1"/>
</dbReference>
<evidence type="ECO:0000313" key="10">
    <source>
        <dbReference type="Proteomes" id="UP001595647"/>
    </source>
</evidence>
<protein>
    <submittedName>
        <fullName evidence="9">Precorrin-2 C(20)-methyltransferase</fullName>
        <ecNumber evidence="9">2.1.1.130</ecNumber>
    </submittedName>
</protein>
<dbReference type="GO" id="GO:0032259">
    <property type="term" value="P:methylation"/>
    <property type="evidence" value="ECO:0007669"/>
    <property type="project" value="UniProtKB-KW"/>
</dbReference>
<dbReference type="GO" id="GO:0030788">
    <property type="term" value="F:precorrin-2 C20-methyltransferase activity"/>
    <property type="evidence" value="ECO:0007669"/>
    <property type="project" value="UniProtKB-EC"/>
</dbReference>
<dbReference type="Gene3D" id="3.40.1010.10">
    <property type="entry name" value="Cobalt-precorrin-4 Transmethylase, Domain 1"/>
    <property type="match status" value="1"/>
</dbReference>
<evidence type="ECO:0000256" key="5">
    <source>
        <dbReference type="ARBA" id="ARBA00022679"/>
    </source>
</evidence>
<keyword evidence="3" id="KW-0169">Cobalamin biosynthesis</keyword>
<comment type="pathway">
    <text evidence="1">Cofactor biosynthesis; adenosylcobalamin biosynthesis.</text>
</comment>
<dbReference type="Proteomes" id="UP001595647">
    <property type="component" value="Unassembled WGS sequence"/>
</dbReference>
<dbReference type="InterPro" id="IPR012382">
    <property type="entry name" value="CobI/CbiL"/>
</dbReference>
<dbReference type="PANTHER" id="PTHR43467:SF2">
    <property type="entry name" value="COBALT-PRECORRIN-2 C(20)-METHYLTRANSFERASE"/>
    <property type="match status" value="1"/>
</dbReference>
<evidence type="ECO:0000256" key="3">
    <source>
        <dbReference type="ARBA" id="ARBA00022573"/>
    </source>
</evidence>
<dbReference type="CDD" id="cd11645">
    <property type="entry name" value="Precorrin_2_C20_MT"/>
    <property type="match status" value="1"/>
</dbReference>
<dbReference type="InterPro" id="IPR014777">
    <property type="entry name" value="4pyrrole_Mease_sub1"/>
</dbReference>
<proteinExistence type="inferred from homology"/>
<dbReference type="SUPFAM" id="SSF53790">
    <property type="entry name" value="Tetrapyrrole methylase"/>
    <property type="match status" value="1"/>
</dbReference>
<sequence>MTGKLYGLGLGPGDPELLTLKAHRILTSVPVIAYPAPDTGSSFARQIAAPYLSFHQVEVPIIVPMRVERFPAKETYDEAAETLARHLESGLDVAVLCEGDPFFYGSFMYLFERLAGRFATEIVPGVSSMMASAAALGRPLAARNDVLSVVPGPLDDDTMRARIEAAGAVAIIKVGRHFSRIRALIRTMGLEAAAGYVERVSLAEQRVLPLAEVGEDVAPYFSMILIYKGGEGWNAGLSPRTSNGMPS</sequence>
<comment type="similarity">
    <text evidence="2 7">Belongs to the precorrin methyltransferase family.</text>
</comment>
<name>A0ABV7I0P6_9HYPH</name>
<dbReference type="RefSeq" id="WP_182307117.1">
    <property type="nucleotide sequence ID" value="NZ_CP059896.1"/>
</dbReference>
<accession>A0ABV7I0P6</accession>
<keyword evidence="10" id="KW-1185">Reference proteome</keyword>
<evidence type="ECO:0000256" key="1">
    <source>
        <dbReference type="ARBA" id="ARBA00004953"/>
    </source>
</evidence>
<feature type="domain" description="Tetrapyrrole methylase" evidence="8">
    <location>
        <begin position="4"/>
        <end position="209"/>
    </location>
</feature>
<dbReference type="InterPro" id="IPR003043">
    <property type="entry name" value="Uropor_MeTrfase_CS"/>
</dbReference>
<evidence type="ECO:0000256" key="6">
    <source>
        <dbReference type="ARBA" id="ARBA00022691"/>
    </source>
</evidence>
<organism evidence="9 10">
    <name type="scientific">Ciceribacter thiooxidans</name>
    <dbReference type="NCBI Taxonomy" id="1969821"/>
    <lineage>
        <taxon>Bacteria</taxon>
        <taxon>Pseudomonadati</taxon>
        <taxon>Pseudomonadota</taxon>
        <taxon>Alphaproteobacteria</taxon>
        <taxon>Hyphomicrobiales</taxon>
        <taxon>Rhizobiaceae</taxon>
        <taxon>Ciceribacter</taxon>
    </lineage>
</organism>
<evidence type="ECO:0000256" key="7">
    <source>
        <dbReference type="PIRNR" id="PIRNR036427"/>
    </source>
</evidence>
<dbReference type="PIRSF" id="PIRSF036427">
    <property type="entry name" value="Precrrn-2_mtase"/>
    <property type="match status" value="1"/>
</dbReference>
<comment type="caution">
    <text evidence="9">The sequence shown here is derived from an EMBL/GenBank/DDBJ whole genome shotgun (WGS) entry which is preliminary data.</text>
</comment>
<evidence type="ECO:0000256" key="4">
    <source>
        <dbReference type="ARBA" id="ARBA00022603"/>
    </source>
</evidence>
<keyword evidence="5 9" id="KW-0808">Transferase</keyword>
<evidence type="ECO:0000259" key="8">
    <source>
        <dbReference type="Pfam" id="PF00590"/>
    </source>
</evidence>
<dbReference type="EC" id="2.1.1.130" evidence="9"/>
<dbReference type="Gene3D" id="3.30.950.10">
    <property type="entry name" value="Methyltransferase, Cobalt-precorrin-4 Transmethylase, Domain 2"/>
    <property type="match status" value="1"/>
</dbReference>
<dbReference type="Pfam" id="PF00590">
    <property type="entry name" value="TP_methylase"/>
    <property type="match status" value="1"/>
</dbReference>
<gene>
    <name evidence="9" type="primary">cobI</name>
    <name evidence="9" type="ORF">ACFOHV_13050</name>
</gene>